<comment type="caution">
    <text evidence="1">The sequence shown here is derived from an EMBL/GenBank/DDBJ whole genome shotgun (WGS) entry which is preliminary data.</text>
</comment>
<reference evidence="1" key="1">
    <citation type="submission" date="2020-03" db="EMBL/GenBank/DDBJ databases">
        <title>A high-quality chromosome-level genome assembly of a woody plant with both climbing and erect habits, Rhamnella rubrinervis.</title>
        <authorList>
            <person name="Lu Z."/>
            <person name="Yang Y."/>
            <person name="Zhu X."/>
            <person name="Sun Y."/>
        </authorList>
    </citation>
    <scope>NUCLEOTIDE SEQUENCE</scope>
    <source>
        <strain evidence="1">BYM</strain>
        <tissue evidence="1">Leaf</tissue>
    </source>
</reference>
<organism evidence="1 2">
    <name type="scientific">Rhamnella rubrinervis</name>
    <dbReference type="NCBI Taxonomy" id="2594499"/>
    <lineage>
        <taxon>Eukaryota</taxon>
        <taxon>Viridiplantae</taxon>
        <taxon>Streptophyta</taxon>
        <taxon>Embryophyta</taxon>
        <taxon>Tracheophyta</taxon>
        <taxon>Spermatophyta</taxon>
        <taxon>Magnoliopsida</taxon>
        <taxon>eudicotyledons</taxon>
        <taxon>Gunneridae</taxon>
        <taxon>Pentapetalae</taxon>
        <taxon>rosids</taxon>
        <taxon>fabids</taxon>
        <taxon>Rosales</taxon>
        <taxon>Rhamnaceae</taxon>
        <taxon>rhamnoid group</taxon>
        <taxon>Rhamneae</taxon>
        <taxon>Rhamnella</taxon>
    </lineage>
</organism>
<accession>A0A8K0H3S6</accession>
<dbReference type="PANTHER" id="PTHR48449">
    <property type="entry name" value="DUF1985 DOMAIN-CONTAINING PROTEIN"/>
    <property type="match status" value="1"/>
</dbReference>
<proteinExistence type="predicted"/>
<dbReference type="EMBL" id="VOIH02000006">
    <property type="protein sequence ID" value="KAF3445104.1"/>
    <property type="molecule type" value="Genomic_DNA"/>
</dbReference>
<dbReference type="AlphaFoldDB" id="A0A8K0H3S6"/>
<gene>
    <name evidence="1" type="ORF">FNV43_RR14797</name>
</gene>
<dbReference type="PANTHER" id="PTHR48449:SF1">
    <property type="entry name" value="DUF1985 DOMAIN-CONTAINING PROTEIN"/>
    <property type="match status" value="1"/>
</dbReference>
<evidence type="ECO:0000313" key="1">
    <source>
        <dbReference type="EMBL" id="KAF3445104.1"/>
    </source>
</evidence>
<evidence type="ECO:0000313" key="2">
    <source>
        <dbReference type="Proteomes" id="UP000796880"/>
    </source>
</evidence>
<name>A0A8K0H3S6_9ROSA</name>
<dbReference type="Proteomes" id="UP000796880">
    <property type="component" value="Unassembled WGS sequence"/>
</dbReference>
<keyword evidence="2" id="KW-1185">Reference proteome</keyword>
<sequence length="334" mass="39000">MRISKEGDRTCYLAGQTSHFTGPKVVYCLVTADKKYHAHLISNSNLNRIINVIKNKLSNGMNNLLASWIGKFFEIKTIQFCGRLINHLFLHQVECEDKNVIKFDFNSTEARFDMKYLVMITELNCSKFPCDSELKHLPYDLWIKFFGKRGPMTQGEFSKAFDDLDFDEKEVVDNVKCYMFYFRETVLLGGDKKRLYTVKNELHPTKEEIQQTYMKTFWHRPSDKKYYGLPVFRVEASQSQPTMLPSLASEGTKDASLLEFQHTSTLEMQIEEMRSDREEEELPDTADWEKEMNDSPFIMYALGTLPVGSKSSLEVDYVKIPTNIWTSFMWYVLV</sequence>
<protein>
    <submittedName>
        <fullName evidence="1">Uncharacterized protein</fullName>
    </submittedName>
</protein>